<dbReference type="InterPro" id="IPR001647">
    <property type="entry name" value="HTH_TetR"/>
</dbReference>
<name>A0ABV2WI13_9NOCA</name>
<reference evidence="7 8" key="1">
    <citation type="submission" date="2024-06" db="EMBL/GenBank/DDBJ databases">
        <title>The Natural Products Discovery Center: Release of the First 8490 Sequenced Strains for Exploring Actinobacteria Biosynthetic Diversity.</title>
        <authorList>
            <person name="Kalkreuter E."/>
            <person name="Kautsar S.A."/>
            <person name="Yang D."/>
            <person name="Bader C.D."/>
            <person name="Teijaro C.N."/>
            <person name="Fluegel L."/>
            <person name="Davis C.M."/>
            <person name="Simpson J.R."/>
            <person name="Lauterbach L."/>
            <person name="Steele A.D."/>
            <person name="Gui C."/>
            <person name="Meng S."/>
            <person name="Li G."/>
            <person name="Viehrig K."/>
            <person name="Ye F."/>
            <person name="Su P."/>
            <person name="Kiefer A.F."/>
            <person name="Nichols A."/>
            <person name="Cepeda A.J."/>
            <person name="Yan W."/>
            <person name="Fan B."/>
            <person name="Jiang Y."/>
            <person name="Adhikari A."/>
            <person name="Zheng C.-J."/>
            <person name="Schuster L."/>
            <person name="Cowan T.M."/>
            <person name="Smanski M.J."/>
            <person name="Chevrette M.G."/>
            <person name="De Carvalho L.P.S."/>
            <person name="Shen B."/>
        </authorList>
    </citation>
    <scope>NUCLEOTIDE SEQUENCE [LARGE SCALE GENOMIC DNA]</scope>
    <source>
        <strain evidence="7 8">NPDC019708</strain>
    </source>
</reference>
<evidence type="ECO:0000313" key="8">
    <source>
        <dbReference type="Proteomes" id="UP001550628"/>
    </source>
</evidence>
<dbReference type="Pfam" id="PF02909">
    <property type="entry name" value="TetR_C_1"/>
    <property type="match status" value="1"/>
</dbReference>
<organism evidence="7 8">
    <name type="scientific">Nocardia rhamnosiphila</name>
    <dbReference type="NCBI Taxonomy" id="426716"/>
    <lineage>
        <taxon>Bacteria</taxon>
        <taxon>Bacillati</taxon>
        <taxon>Actinomycetota</taxon>
        <taxon>Actinomycetes</taxon>
        <taxon>Mycobacteriales</taxon>
        <taxon>Nocardiaceae</taxon>
        <taxon>Nocardia</taxon>
    </lineage>
</organism>
<protein>
    <submittedName>
        <fullName evidence="7">TetR/AcrR family transcriptional regulator C-terminal domain-containing protein</fullName>
    </submittedName>
</protein>
<dbReference type="SUPFAM" id="SSF46689">
    <property type="entry name" value="Homeodomain-like"/>
    <property type="match status" value="1"/>
</dbReference>
<feature type="DNA-binding region" description="H-T-H motif" evidence="5">
    <location>
        <begin position="43"/>
        <end position="62"/>
    </location>
</feature>
<keyword evidence="4" id="KW-0804">Transcription</keyword>
<evidence type="ECO:0000256" key="1">
    <source>
        <dbReference type="ARBA" id="ARBA00022491"/>
    </source>
</evidence>
<dbReference type="InterPro" id="IPR003012">
    <property type="entry name" value="Tet_transcr_reg_TetR"/>
</dbReference>
<evidence type="ECO:0000259" key="6">
    <source>
        <dbReference type="PROSITE" id="PS50977"/>
    </source>
</evidence>
<evidence type="ECO:0000256" key="3">
    <source>
        <dbReference type="ARBA" id="ARBA00023125"/>
    </source>
</evidence>
<dbReference type="InterPro" id="IPR009057">
    <property type="entry name" value="Homeodomain-like_sf"/>
</dbReference>
<evidence type="ECO:0000256" key="4">
    <source>
        <dbReference type="ARBA" id="ARBA00023163"/>
    </source>
</evidence>
<dbReference type="RefSeq" id="WP_051714528.1">
    <property type="nucleotide sequence ID" value="NZ_JBEYBD010000002.1"/>
</dbReference>
<dbReference type="Gene3D" id="1.10.357.10">
    <property type="entry name" value="Tetracycline Repressor, domain 2"/>
    <property type="match status" value="1"/>
</dbReference>
<dbReference type="PRINTS" id="PR00400">
    <property type="entry name" value="TETREPRESSOR"/>
</dbReference>
<comment type="caution">
    <text evidence="7">The sequence shown here is derived from an EMBL/GenBank/DDBJ whole genome shotgun (WGS) entry which is preliminary data.</text>
</comment>
<dbReference type="SUPFAM" id="SSF48498">
    <property type="entry name" value="Tetracyclin repressor-like, C-terminal domain"/>
    <property type="match status" value="1"/>
</dbReference>
<dbReference type="PROSITE" id="PS01081">
    <property type="entry name" value="HTH_TETR_1"/>
    <property type="match status" value="1"/>
</dbReference>
<evidence type="ECO:0000256" key="5">
    <source>
        <dbReference type="PROSITE-ProRule" id="PRU00335"/>
    </source>
</evidence>
<keyword evidence="1" id="KW-0678">Repressor</keyword>
<keyword evidence="2" id="KW-0805">Transcription regulation</keyword>
<dbReference type="InterPro" id="IPR036271">
    <property type="entry name" value="Tet_transcr_reg_TetR-rel_C_sf"/>
</dbReference>
<dbReference type="InterPro" id="IPR023772">
    <property type="entry name" value="DNA-bd_HTH_TetR-type_CS"/>
</dbReference>
<feature type="domain" description="HTH tetR-type" evidence="6">
    <location>
        <begin position="20"/>
        <end position="80"/>
    </location>
</feature>
<dbReference type="PROSITE" id="PS50977">
    <property type="entry name" value="HTH_TETR_2"/>
    <property type="match status" value="1"/>
</dbReference>
<keyword evidence="8" id="KW-1185">Reference proteome</keyword>
<dbReference type="InterPro" id="IPR050109">
    <property type="entry name" value="HTH-type_TetR-like_transc_reg"/>
</dbReference>
<dbReference type="GeneID" id="96243884"/>
<evidence type="ECO:0000256" key="2">
    <source>
        <dbReference type="ARBA" id="ARBA00023015"/>
    </source>
</evidence>
<proteinExistence type="predicted"/>
<evidence type="ECO:0000313" key="7">
    <source>
        <dbReference type="EMBL" id="MEU1950526.1"/>
    </source>
</evidence>
<dbReference type="PANTHER" id="PTHR30055">
    <property type="entry name" value="HTH-TYPE TRANSCRIPTIONAL REGULATOR RUTR"/>
    <property type="match status" value="1"/>
</dbReference>
<keyword evidence="3 5" id="KW-0238">DNA-binding</keyword>
<dbReference type="PANTHER" id="PTHR30055:SF151">
    <property type="entry name" value="TRANSCRIPTIONAL REGULATORY PROTEIN"/>
    <property type="match status" value="1"/>
</dbReference>
<sequence>MTEQFRSVWTRAPRRTRTSGLSRDQIVRAAVAVLDKEGLEALSMRRLGAELGAGATSLYWHVANKNELLELALDEIWGSIDDGGLESASGLRELLSTFAYNFRSALLSHPWAATLIGQIPSVGPQAFRLTERLRRAFTEAGFRGFDVYLASGTVTSFVLGQVVPLIAMEKAHGGPVDSGQVMRILDELSADYPQMRADYRTLMPEDSAVGNALGFDFGLLCLLDGLEARLRAQQPAPPTDVDESHHRR</sequence>
<dbReference type="InterPro" id="IPR004111">
    <property type="entry name" value="Repressor_TetR_C"/>
</dbReference>
<dbReference type="Proteomes" id="UP001550628">
    <property type="component" value="Unassembled WGS sequence"/>
</dbReference>
<dbReference type="EMBL" id="JBEYBF010000001">
    <property type="protein sequence ID" value="MEU1950526.1"/>
    <property type="molecule type" value="Genomic_DNA"/>
</dbReference>
<gene>
    <name evidence="7" type="ORF">ABZ510_01575</name>
</gene>
<accession>A0ABV2WI13</accession>
<dbReference type="Pfam" id="PF00440">
    <property type="entry name" value="TetR_N"/>
    <property type="match status" value="1"/>
</dbReference>